<dbReference type="Gene3D" id="3.30.450.20">
    <property type="entry name" value="PAS domain"/>
    <property type="match status" value="4"/>
</dbReference>
<dbReference type="InterPro" id="IPR001610">
    <property type="entry name" value="PAC"/>
</dbReference>
<dbReference type="PROSITE" id="PS50112">
    <property type="entry name" value="PAS"/>
    <property type="match status" value="3"/>
</dbReference>
<evidence type="ECO:0000256" key="5">
    <source>
        <dbReference type="ARBA" id="ARBA00022777"/>
    </source>
</evidence>
<dbReference type="InterPro" id="IPR000014">
    <property type="entry name" value="PAS"/>
</dbReference>
<evidence type="ECO:0000313" key="12">
    <source>
        <dbReference type="Proteomes" id="UP000001941"/>
    </source>
</evidence>
<dbReference type="KEGG" id="mhu:Mhun_1739"/>
<dbReference type="SUPFAM" id="SSF52172">
    <property type="entry name" value="CheY-like"/>
    <property type="match status" value="1"/>
</dbReference>
<dbReference type="GO" id="GO:0004673">
    <property type="term" value="F:protein histidine kinase activity"/>
    <property type="evidence" value="ECO:0007669"/>
    <property type="project" value="UniProtKB-EC"/>
</dbReference>
<dbReference type="Pfam" id="PF08447">
    <property type="entry name" value="PAS_3"/>
    <property type="match status" value="1"/>
</dbReference>
<dbReference type="eggNOG" id="arCOG02376">
    <property type="taxonomic scope" value="Archaea"/>
</dbReference>
<dbReference type="CDD" id="cd00130">
    <property type="entry name" value="PAS"/>
    <property type="match status" value="3"/>
</dbReference>
<keyword evidence="4 11" id="KW-0808">Transferase</keyword>
<dbReference type="GO" id="GO:0000160">
    <property type="term" value="P:phosphorelay signal transduction system"/>
    <property type="evidence" value="ECO:0007669"/>
    <property type="project" value="InterPro"/>
</dbReference>
<dbReference type="InterPro" id="IPR004358">
    <property type="entry name" value="Sig_transdc_His_kin-like_C"/>
</dbReference>
<dbReference type="PROSITE" id="PS50110">
    <property type="entry name" value="RESPONSE_REGULATORY"/>
    <property type="match status" value="1"/>
</dbReference>
<keyword evidence="5 11" id="KW-0418">Kinase</keyword>
<dbReference type="CDD" id="cd00075">
    <property type="entry name" value="HATPase"/>
    <property type="match status" value="1"/>
</dbReference>
<dbReference type="SMART" id="SM00387">
    <property type="entry name" value="HATPase_c"/>
    <property type="match status" value="1"/>
</dbReference>
<dbReference type="Proteomes" id="UP000001941">
    <property type="component" value="Chromosome"/>
</dbReference>
<evidence type="ECO:0000256" key="2">
    <source>
        <dbReference type="ARBA" id="ARBA00012438"/>
    </source>
</evidence>
<evidence type="ECO:0000256" key="1">
    <source>
        <dbReference type="ARBA" id="ARBA00000085"/>
    </source>
</evidence>
<evidence type="ECO:0000259" key="7">
    <source>
        <dbReference type="PROSITE" id="PS50109"/>
    </source>
</evidence>
<dbReference type="InterPro" id="IPR000700">
    <property type="entry name" value="PAS-assoc_C"/>
</dbReference>
<evidence type="ECO:0000256" key="3">
    <source>
        <dbReference type="ARBA" id="ARBA00022553"/>
    </source>
</evidence>
<sequence length="841" mass="95141">MISLLCVGDGKGPLSRYIQILSQSPNISLDFSLTYHETLSKLKSVSYDGVLAAYHLPEMNGIDLLHHVRELFGDLPFILYTGAEKEDIANDALSYGADLCLTDYIDIRFERTRLIHVINRIIEGREIKQALQKSIAQLYHAEYIAGLGHWTYDPDSGMILASLGAQVIIGCNTEKITIDDLLNVLLIKDRSRFSASLQDFILRKRTLNEECKIRRPTDNALIDVHFIAEYDPASHTVFGIIQDITGRKKIERALRLSESKFRMLVENINDVIFSVNPKGQIAYFSPAGERLFGYRSADLAGRFFLDMVYEEDRPAILKRFEEMEKGVLKPLEWRLIKKDGSLSWVRTSTRPVTDTGGNLKYFGVITDITREKEAYAALIESEEKYRSLVSYSLEGIVILDFEGKLLFANIAALHLVGVSDPALLSGVNVMDFIAPESRDQVLQDLSRVREGIDPFIAEYQICTIHGEKIWVECVGKLIRYEGQDADLLSIRDVSDRKAAEEELKASEERFRSFVEYAYDIVYSLTPDGVFTYISPNWADVLGHNTQEIIGSSYTNIVHPDDIGATSQFLETIISTGQKMGGVEYRVRHKDGSWKWHVSSVTLVRNPDGTPKAFLGIAHDITERKKSEEALFQANRQLNLLSSITRHDILNQINAIFIYLDAMKAMAHDQRIDEFIENIMACTEKIQSHIEFTKTYEGLGLHEPEWQALIHCIQETHLPESIRIILDLPDVYLYADQMLSRVFLNLIDNSIRHGKTVTSIHISAQRSGDEFLITYADDGVGIPLECKEKIFERGFGNNTGLGLFLVREILALTGISIIERGQEGQGALFEIRVPKGGWRIVK</sequence>
<dbReference type="RefSeq" id="WP_011448726.1">
    <property type="nucleotide sequence ID" value="NC_007796.1"/>
</dbReference>
<dbReference type="InterPro" id="IPR052162">
    <property type="entry name" value="Sensor_kinase/Photoreceptor"/>
</dbReference>
<evidence type="ECO:0000313" key="11">
    <source>
        <dbReference type="EMBL" id="ABD41461.1"/>
    </source>
</evidence>
<evidence type="ECO:0000256" key="6">
    <source>
        <dbReference type="PROSITE-ProRule" id="PRU00169"/>
    </source>
</evidence>
<dbReference type="InParanoid" id="Q2FKW4"/>
<dbReference type="InterPro" id="IPR013655">
    <property type="entry name" value="PAS_fold_3"/>
</dbReference>
<keyword evidence="3" id="KW-0597">Phosphoprotein</keyword>
<dbReference type="SUPFAM" id="SSF55785">
    <property type="entry name" value="PYP-like sensor domain (PAS domain)"/>
    <property type="match status" value="4"/>
</dbReference>
<feature type="domain" description="PAC" evidence="10">
    <location>
        <begin position="329"/>
        <end position="380"/>
    </location>
</feature>
<dbReference type="eggNOG" id="arCOG02384">
    <property type="taxonomic scope" value="Archaea"/>
</dbReference>
<dbReference type="InterPro" id="IPR003594">
    <property type="entry name" value="HATPase_dom"/>
</dbReference>
<dbReference type="GeneID" id="25393533"/>
<feature type="domain" description="PAS" evidence="9">
    <location>
        <begin position="381"/>
        <end position="452"/>
    </location>
</feature>
<dbReference type="InterPro" id="IPR035965">
    <property type="entry name" value="PAS-like_dom_sf"/>
</dbReference>
<feature type="domain" description="Response regulatory" evidence="8">
    <location>
        <begin position="3"/>
        <end position="118"/>
    </location>
</feature>
<evidence type="ECO:0000259" key="8">
    <source>
        <dbReference type="PROSITE" id="PS50110"/>
    </source>
</evidence>
<evidence type="ECO:0000259" key="10">
    <source>
        <dbReference type="PROSITE" id="PS50113"/>
    </source>
</evidence>
<dbReference type="SMART" id="SM00091">
    <property type="entry name" value="PAS"/>
    <property type="match status" value="3"/>
</dbReference>
<dbReference type="CDD" id="cd00156">
    <property type="entry name" value="REC"/>
    <property type="match status" value="1"/>
</dbReference>
<dbReference type="Pfam" id="PF00072">
    <property type="entry name" value="Response_reg"/>
    <property type="match status" value="1"/>
</dbReference>
<feature type="domain" description="PAS" evidence="9">
    <location>
        <begin position="506"/>
        <end position="576"/>
    </location>
</feature>
<dbReference type="AlphaFoldDB" id="Q2FKW4"/>
<protein>
    <recommendedName>
        <fullName evidence="2">histidine kinase</fullName>
        <ecNumber evidence="2">2.7.13.3</ecNumber>
    </recommendedName>
</protein>
<dbReference type="InterPro" id="IPR005467">
    <property type="entry name" value="His_kinase_dom"/>
</dbReference>
<organism evidence="11 12">
    <name type="scientific">Methanospirillum hungatei JF-1 (strain ATCC 27890 / DSM 864 / NBRC 100397 / JF-1)</name>
    <dbReference type="NCBI Taxonomy" id="323259"/>
    <lineage>
        <taxon>Archaea</taxon>
        <taxon>Methanobacteriati</taxon>
        <taxon>Methanobacteriota</taxon>
        <taxon>Stenosarchaea group</taxon>
        <taxon>Methanomicrobia</taxon>
        <taxon>Methanomicrobiales</taxon>
        <taxon>Methanospirillaceae</taxon>
        <taxon>Methanospirillum</taxon>
    </lineage>
</organism>
<dbReference type="PRINTS" id="PR00344">
    <property type="entry name" value="BCTRLSENSOR"/>
</dbReference>
<dbReference type="PANTHER" id="PTHR43304:SF1">
    <property type="entry name" value="PAC DOMAIN-CONTAINING PROTEIN"/>
    <property type="match status" value="1"/>
</dbReference>
<reference evidence="12" key="1">
    <citation type="journal article" date="2016" name="Stand. Genomic Sci.">
        <title>Complete genome sequence of Methanospirillum hungatei type strain JF1.</title>
        <authorList>
            <person name="Gunsalus R.P."/>
            <person name="Cook L.E."/>
            <person name="Crable B."/>
            <person name="Rohlin L."/>
            <person name="McDonald E."/>
            <person name="Mouttaki H."/>
            <person name="Sieber J.R."/>
            <person name="Poweleit N."/>
            <person name="Zhou H."/>
            <person name="Lapidus A.L."/>
            <person name="Daligault H.E."/>
            <person name="Land M."/>
            <person name="Gilna P."/>
            <person name="Ivanova N."/>
            <person name="Kyrpides N."/>
            <person name="Culley D.E."/>
            <person name="McInerney M.J."/>
        </authorList>
    </citation>
    <scope>NUCLEOTIDE SEQUENCE [LARGE SCALE GENOMIC DNA]</scope>
    <source>
        <strain evidence="12">ATCC 27890 / DSM 864 / NBRC 100397 / JF-1</strain>
    </source>
</reference>
<comment type="caution">
    <text evidence="6">Lacks conserved residue(s) required for the propagation of feature annotation.</text>
</comment>
<dbReference type="EnsemblBacteria" id="ABD41461">
    <property type="protein sequence ID" value="ABD41461"/>
    <property type="gene ID" value="Mhun_1739"/>
</dbReference>
<dbReference type="PROSITE" id="PS50113">
    <property type="entry name" value="PAC"/>
    <property type="match status" value="2"/>
</dbReference>
<keyword evidence="12" id="KW-1185">Reference proteome</keyword>
<dbReference type="Gene3D" id="3.40.50.2300">
    <property type="match status" value="1"/>
</dbReference>
<evidence type="ECO:0000259" key="9">
    <source>
        <dbReference type="PROSITE" id="PS50112"/>
    </source>
</evidence>
<proteinExistence type="predicted"/>
<name>Q2FKW4_METHJ</name>
<feature type="domain" description="Histidine kinase" evidence="7">
    <location>
        <begin position="643"/>
        <end position="836"/>
    </location>
</feature>
<dbReference type="Pfam" id="PF02518">
    <property type="entry name" value="HATPase_c"/>
    <property type="match status" value="1"/>
</dbReference>
<dbReference type="EMBL" id="CP000254">
    <property type="protein sequence ID" value="ABD41461.1"/>
    <property type="molecule type" value="Genomic_DNA"/>
</dbReference>
<evidence type="ECO:0000256" key="4">
    <source>
        <dbReference type="ARBA" id="ARBA00022679"/>
    </source>
</evidence>
<dbReference type="eggNOG" id="arCOG06192">
    <property type="taxonomic scope" value="Archaea"/>
</dbReference>
<gene>
    <name evidence="11" type="ordered locus">Mhun_1739</name>
</gene>
<dbReference type="SUPFAM" id="SSF55874">
    <property type="entry name" value="ATPase domain of HSP90 chaperone/DNA topoisomerase II/histidine kinase"/>
    <property type="match status" value="1"/>
</dbReference>
<dbReference type="EC" id="2.7.13.3" evidence="2"/>
<feature type="domain" description="PAS" evidence="9">
    <location>
        <begin position="257"/>
        <end position="327"/>
    </location>
</feature>
<dbReference type="Pfam" id="PF13426">
    <property type="entry name" value="PAS_9"/>
    <property type="match status" value="2"/>
</dbReference>
<dbReference type="InterPro" id="IPR001789">
    <property type="entry name" value="Sig_transdc_resp-reg_receiver"/>
</dbReference>
<dbReference type="PANTHER" id="PTHR43304">
    <property type="entry name" value="PHYTOCHROME-LIKE PROTEIN CPH1"/>
    <property type="match status" value="1"/>
</dbReference>
<dbReference type="Gene3D" id="3.30.565.10">
    <property type="entry name" value="Histidine kinase-like ATPase, C-terminal domain"/>
    <property type="match status" value="1"/>
</dbReference>
<dbReference type="HOGENOM" id="CLU_000445_114_58_2"/>
<accession>Q2FKW4</accession>
<dbReference type="InterPro" id="IPR011006">
    <property type="entry name" value="CheY-like_superfamily"/>
</dbReference>
<dbReference type="STRING" id="323259.Mhun_1739"/>
<comment type="catalytic activity">
    <reaction evidence="1">
        <text>ATP + protein L-histidine = ADP + protein N-phospho-L-histidine.</text>
        <dbReference type="EC" id="2.7.13.3"/>
    </reaction>
</comment>
<dbReference type="PROSITE" id="PS50109">
    <property type="entry name" value="HIS_KIN"/>
    <property type="match status" value="1"/>
</dbReference>
<dbReference type="InterPro" id="IPR036890">
    <property type="entry name" value="HATPase_C_sf"/>
</dbReference>
<feature type="domain" description="PAC" evidence="10">
    <location>
        <begin position="580"/>
        <end position="632"/>
    </location>
</feature>
<dbReference type="SMART" id="SM00086">
    <property type="entry name" value="PAC"/>
    <property type="match status" value="3"/>
</dbReference>
<dbReference type="NCBIfam" id="TIGR00229">
    <property type="entry name" value="sensory_box"/>
    <property type="match status" value="3"/>
</dbReference>